<evidence type="ECO:0000313" key="4">
    <source>
        <dbReference type="Proteomes" id="UP000663829"/>
    </source>
</evidence>
<feature type="region of interest" description="Disordered" evidence="1">
    <location>
        <begin position="392"/>
        <end position="424"/>
    </location>
</feature>
<accession>A0A814DR40</accession>
<evidence type="ECO:0000313" key="3">
    <source>
        <dbReference type="EMBL" id="CAF3736369.1"/>
    </source>
</evidence>
<reference evidence="2" key="1">
    <citation type="submission" date="2021-02" db="EMBL/GenBank/DDBJ databases">
        <authorList>
            <person name="Nowell W R."/>
        </authorList>
    </citation>
    <scope>NUCLEOTIDE SEQUENCE</scope>
</reference>
<name>A0A814DR40_9BILA</name>
<evidence type="ECO:0000313" key="2">
    <source>
        <dbReference type="EMBL" id="CAF0961830.1"/>
    </source>
</evidence>
<dbReference type="OrthoDB" id="9985476at2759"/>
<evidence type="ECO:0000256" key="1">
    <source>
        <dbReference type="SAM" id="MobiDB-lite"/>
    </source>
</evidence>
<feature type="compositionally biased region" description="Basic and acidic residues" evidence="1">
    <location>
        <begin position="414"/>
        <end position="424"/>
    </location>
</feature>
<protein>
    <submittedName>
        <fullName evidence="2">Uncharacterized protein</fullName>
    </submittedName>
</protein>
<dbReference type="Proteomes" id="UP000663829">
    <property type="component" value="Unassembled WGS sequence"/>
</dbReference>
<dbReference type="EMBL" id="CAJOBC010002503">
    <property type="protein sequence ID" value="CAF3736369.1"/>
    <property type="molecule type" value="Genomic_DNA"/>
</dbReference>
<dbReference type="AlphaFoldDB" id="A0A814DR40"/>
<sequence length="424" mass="50278">MIIENAISYDTPVNLVEFYGTVNPEHSFSISHPKDVNYIPLVADEYDEDTQDDIEYIQENILSLYDLFIQDFDRKAQGFKLNLNDSTLEYFPIEIRLGTVYIYQNKWQKQQCEPLPLVLSAFDLHTEEYRPSNDKHFLITFNKNKGINSIEKFENELLNNGFRLNNSIQTTHRLYIKYRNKRFILELVKNHDNNYYSVHRILKYSTKFSHIDIVKSKTHTQYPSTYDDIYDIRISMGKIDGEELNLNDNSCNFLHKLDLINCVYETMNKNGSYVFNRQLTNYFDYFQVKTTRTYDYSCMNSDFFGVKIIIENQQGYDLDINSKTLMAHTPYIKTQNVILAKINDVKIDYDIDDIKRIFKTSLWLSELAHDCTTVEQKPNLAICRRPWSDASHNISRQSTKSHDTLGKQRNTNNDYRRRQRLEQQ</sequence>
<gene>
    <name evidence="2" type="ORF">GPM918_LOCUS11795</name>
    <name evidence="3" type="ORF">SRO942_LOCUS11801</name>
</gene>
<proteinExistence type="predicted"/>
<keyword evidence="4" id="KW-1185">Reference proteome</keyword>
<dbReference type="Proteomes" id="UP000681722">
    <property type="component" value="Unassembled WGS sequence"/>
</dbReference>
<organism evidence="2 4">
    <name type="scientific">Didymodactylos carnosus</name>
    <dbReference type="NCBI Taxonomy" id="1234261"/>
    <lineage>
        <taxon>Eukaryota</taxon>
        <taxon>Metazoa</taxon>
        <taxon>Spiralia</taxon>
        <taxon>Gnathifera</taxon>
        <taxon>Rotifera</taxon>
        <taxon>Eurotatoria</taxon>
        <taxon>Bdelloidea</taxon>
        <taxon>Philodinida</taxon>
        <taxon>Philodinidae</taxon>
        <taxon>Didymodactylos</taxon>
    </lineage>
</organism>
<dbReference type="EMBL" id="CAJNOQ010002502">
    <property type="protein sequence ID" value="CAF0961830.1"/>
    <property type="molecule type" value="Genomic_DNA"/>
</dbReference>
<comment type="caution">
    <text evidence="2">The sequence shown here is derived from an EMBL/GenBank/DDBJ whole genome shotgun (WGS) entry which is preliminary data.</text>
</comment>